<dbReference type="EMBL" id="JARK01001342">
    <property type="protein sequence ID" value="EYC29270.1"/>
    <property type="molecule type" value="Genomic_DNA"/>
</dbReference>
<proteinExistence type="predicted"/>
<evidence type="ECO:0000313" key="2">
    <source>
        <dbReference type="EMBL" id="EYC29270.1"/>
    </source>
</evidence>
<protein>
    <submittedName>
        <fullName evidence="2">Uncharacterized protein</fullName>
    </submittedName>
</protein>
<dbReference type="Proteomes" id="UP000024635">
    <property type="component" value="Unassembled WGS sequence"/>
</dbReference>
<comment type="caution">
    <text evidence="2">The sequence shown here is derived from an EMBL/GenBank/DDBJ whole genome shotgun (WGS) entry which is preliminary data.</text>
</comment>
<feature type="compositionally biased region" description="Polar residues" evidence="1">
    <location>
        <begin position="103"/>
        <end position="115"/>
    </location>
</feature>
<evidence type="ECO:0000313" key="3">
    <source>
        <dbReference type="Proteomes" id="UP000024635"/>
    </source>
</evidence>
<name>A0A016VPC2_9BILA</name>
<feature type="compositionally biased region" description="Basic and acidic residues" evidence="1">
    <location>
        <begin position="75"/>
        <end position="97"/>
    </location>
</feature>
<reference evidence="3" key="1">
    <citation type="journal article" date="2015" name="Nat. Genet.">
        <title>The genome and transcriptome of the zoonotic hookworm Ancylostoma ceylanicum identify infection-specific gene families.</title>
        <authorList>
            <person name="Schwarz E.M."/>
            <person name="Hu Y."/>
            <person name="Antoshechkin I."/>
            <person name="Miller M.M."/>
            <person name="Sternberg P.W."/>
            <person name="Aroian R.V."/>
        </authorList>
    </citation>
    <scope>NUCLEOTIDE SEQUENCE</scope>
    <source>
        <strain evidence="3">HY135</strain>
    </source>
</reference>
<accession>A0A016VPC2</accession>
<dbReference type="AlphaFoldDB" id="A0A016VPC2"/>
<sequence length="147" mass="16355">MSIMEAVVMEITVGSIVHRLIGAARNVLIYARVPHVLRHANQMRKVMSGHENDTSSSRDLLLDLFETDPVTTESVPDRSDGLRVEDQSEVVDSRDSSESSISGNNGPSDLTTQDNGDGLSRRRTVTFAPLPVRKSTRQRRPPNRYEP</sequence>
<keyword evidence="3" id="KW-1185">Reference proteome</keyword>
<gene>
    <name evidence="2" type="primary">Acey_s0006.g2876</name>
    <name evidence="2" type="ORF">Y032_0006g2876</name>
</gene>
<evidence type="ECO:0000256" key="1">
    <source>
        <dbReference type="SAM" id="MobiDB-lite"/>
    </source>
</evidence>
<feature type="compositionally biased region" description="Low complexity" evidence="1">
    <location>
        <begin position="54"/>
        <end position="64"/>
    </location>
</feature>
<organism evidence="2 3">
    <name type="scientific">Ancylostoma ceylanicum</name>
    <dbReference type="NCBI Taxonomy" id="53326"/>
    <lineage>
        <taxon>Eukaryota</taxon>
        <taxon>Metazoa</taxon>
        <taxon>Ecdysozoa</taxon>
        <taxon>Nematoda</taxon>
        <taxon>Chromadorea</taxon>
        <taxon>Rhabditida</taxon>
        <taxon>Rhabditina</taxon>
        <taxon>Rhabditomorpha</taxon>
        <taxon>Strongyloidea</taxon>
        <taxon>Ancylostomatidae</taxon>
        <taxon>Ancylostomatinae</taxon>
        <taxon>Ancylostoma</taxon>
    </lineage>
</organism>
<feature type="compositionally biased region" description="Basic residues" evidence="1">
    <location>
        <begin position="134"/>
        <end position="147"/>
    </location>
</feature>
<feature type="region of interest" description="Disordered" evidence="1">
    <location>
        <begin position="47"/>
        <end position="147"/>
    </location>
</feature>